<evidence type="ECO:0000313" key="2">
    <source>
        <dbReference type="Proteomes" id="UP000006787"/>
    </source>
</evidence>
<gene>
    <name evidence="1" type="ORF">C426_0652</name>
</gene>
<dbReference type="PATRIC" id="fig|1231377.3.peg.654"/>
<dbReference type="RefSeq" id="WP_003134964.1">
    <property type="nucleotide sequence ID" value="NZ_AMQS01000008.1"/>
</dbReference>
<dbReference type="EMBL" id="AMQS01000008">
    <property type="protein sequence ID" value="EKF51790.1"/>
    <property type="molecule type" value="Genomic_DNA"/>
</dbReference>
<reference evidence="1 2" key="1">
    <citation type="journal article" date="2012" name="J. Bacteriol.">
        <title>Genome Sequence of the Bacteriocin-Producing Strain Lactococcus garvieae DCC43.</title>
        <authorList>
            <person name="Gabrielsen C."/>
            <person name="Brede D.A."/>
            <person name="Hernandez P.E."/>
            <person name="Nes I.F."/>
            <person name="Diep D.B."/>
        </authorList>
    </citation>
    <scope>NUCLEOTIDE SEQUENCE [LARGE SCALE GENOMIC DNA]</scope>
    <source>
        <strain evidence="1 2">DCC43</strain>
    </source>
</reference>
<dbReference type="Proteomes" id="UP000006787">
    <property type="component" value="Unassembled WGS sequence"/>
</dbReference>
<accession>K2PK73</accession>
<evidence type="ECO:0008006" key="3">
    <source>
        <dbReference type="Google" id="ProtNLM"/>
    </source>
</evidence>
<organism evidence="1 2">
    <name type="scientific">Lactococcus garvieae DCC43</name>
    <dbReference type="NCBI Taxonomy" id="1231377"/>
    <lineage>
        <taxon>Bacteria</taxon>
        <taxon>Bacillati</taxon>
        <taxon>Bacillota</taxon>
        <taxon>Bacilli</taxon>
        <taxon>Lactobacillales</taxon>
        <taxon>Streptococcaceae</taxon>
        <taxon>Lactococcus</taxon>
    </lineage>
</organism>
<dbReference type="Pfam" id="PF08951">
    <property type="entry name" value="EntA_Immun"/>
    <property type="match status" value="1"/>
</dbReference>
<dbReference type="AlphaFoldDB" id="K2PK73"/>
<comment type="caution">
    <text evidence="1">The sequence shown here is derived from an EMBL/GenBank/DDBJ whole genome shotgun (WGS) entry which is preliminary data.</text>
</comment>
<evidence type="ECO:0000313" key="1">
    <source>
        <dbReference type="EMBL" id="EKF51790.1"/>
    </source>
</evidence>
<dbReference type="GO" id="GO:0030153">
    <property type="term" value="P:bacteriocin immunity"/>
    <property type="evidence" value="ECO:0007669"/>
    <property type="project" value="InterPro"/>
</dbReference>
<dbReference type="InterPro" id="IPR015046">
    <property type="entry name" value="LciA_Immunity-like"/>
</dbReference>
<proteinExistence type="predicted"/>
<protein>
    <recommendedName>
        <fullName evidence="3">Bacteriocin immunity protein</fullName>
    </recommendedName>
</protein>
<name>K2PK73_9LACT</name>
<dbReference type="eggNOG" id="COG0225">
    <property type="taxonomic scope" value="Bacteria"/>
</dbReference>
<sequence length="89" mass="10157">MKKPLDKTEVLNEMYNLVLTKHIREWERTLILETKNRIEAGGNLANELSKLEVQLRPLAIRYTLTPMVTEFYNKISSSSLFGPGVGHGL</sequence>
<dbReference type="CDD" id="cd21059">
    <property type="entry name" value="LciA-like"/>
    <property type="match status" value="1"/>
</dbReference>